<dbReference type="EMBL" id="JAQOWY010000021">
    <property type="protein sequence ID" value="KAK1855438.1"/>
    <property type="molecule type" value="Genomic_DNA"/>
</dbReference>
<proteinExistence type="predicted"/>
<evidence type="ECO:0000313" key="2">
    <source>
        <dbReference type="Proteomes" id="UP001243330"/>
    </source>
</evidence>
<dbReference type="AlphaFoldDB" id="A0AAD9EP53"/>
<accession>A0AAD9EP53</accession>
<evidence type="ECO:0000313" key="1">
    <source>
        <dbReference type="EMBL" id="KAK1855438.1"/>
    </source>
</evidence>
<name>A0AAD9EP53_9PEZI</name>
<keyword evidence="2" id="KW-1185">Reference proteome</keyword>
<protein>
    <submittedName>
        <fullName evidence="1">Heterokaryon incompatibility protein het-6-like protein</fullName>
    </submittedName>
</protein>
<sequence>MSRWHRASCSAPVIVVEQQIPTCKSCNASPDLHEIVSAQAAERISPSAIPPDEPPGQLNLWWPPCVPYTPRSPSALLPNDGAELISAAPADDSLGGADDSQHDFRTSVYPLQLQPDQLRLLRLSSVENVDSPVHVDLEIHDDQRHPEYETKMATAHLVDRFMLVDTGTFLFKPRTAGRCSDTSVHGETYERSGWMLYASISMISTKERTR</sequence>
<gene>
    <name evidence="1" type="ORF">CCHR01_01911</name>
</gene>
<dbReference type="Proteomes" id="UP001243330">
    <property type="component" value="Unassembled WGS sequence"/>
</dbReference>
<organism evidence="1 2">
    <name type="scientific">Colletotrichum chrysophilum</name>
    <dbReference type="NCBI Taxonomy" id="1836956"/>
    <lineage>
        <taxon>Eukaryota</taxon>
        <taxon>Fungi</taxon>
        <taxon>Dikarya</taxon>
        <taxon>Ascomycota</taxon>
        <taxon>Pezizomycotina</taxon>
        <taxon>Sordariomycetes</taxon>
        <taxon>Hypocreomycetidae</taxon>
        <taxon>Glomerellales</taxon>
        <taxon>Glomerellaceae</taxon>
        <taxon>Colletotrichum</taxon>
        <taxon>Colletotrichum gloeosporioides species complex</taxon>
    </lineage>
</organism>
<comment type="caution">
    <text evidence="1">The sequence shown here is derived from an EMBL/GenBank/DDBJ whole genome shotgun (WGS) entry which is preliminary data.</text>
</comment>
<reference evidence="1" key="1">
    <citation type="submission" date="2023-01" db="EMBL/GenBank/DDBJ databases">
        <title>Colletotrichum chrysophilum M932 genome sequence.</title>
        <authorList>
            <person name="Baroncelli R."/>
        </authorList>
    </citation>
    <scope>NUCLEOTIDE SEQUENCE</scope>
    <source>
        <strain evidence="1">M932</strain>
    </source>
</reference>